<keyword evidence="4" id="KW-1185">Reference proteome</keyword>
<evidence type="ECO:0000313" key="4">
    <source>
        <dbReference type="Proteomes" id="UP001176940"/>
    </source>
</evidence>
<feature type="domain" description="Reverse transcriptase" evidence="2">
    <location>
        <begin position="108"/>
        <end position="419"/>
    </location>
</feature>
<comment type="caution">
    <text evidence="3">The sequence shown here is derived from an EMBL/GenBank/DDBJ whole genome shotgun (WGS) entry which is preliminary data.</text>
</comment>
<keyword evidence="1" id="KW-0812">Transmembrane</keyword>
<sequence>MECDMLSIWIPLFILSSGIIPAPFIGLVIRTSTAEELDALKIRIKTITDQHRRDTESRKRTKFQRDLDDYENNRVYRWQDKSTLYPNTTRSDFHSSIDLSTSGSETDRRDNPEWIQYFFRPAKTTTTTKKKRLGGANERRDADFYRVTRSQSFSKLRQDIEARKLHTSPNLSAPDFQALQSLRNDKNIIIKPADKGGAIVVMNRLDYTKEIYRQLHDDTVYRLLPADPTTMVRDLIRDTLCPYVEKGDFLCQLRNLDSLPTDLLLVSLDVKDLYTSIPHTQGILSVRHLLTNSLLNPAFLQKKIFMFEDQFYLQTKGTAMGSNVAPPYANSYMALFEEEIVYPDPLFQAHCPFWRRYIDDVFCLWTGTSQTLDLFFHTLNTAWPGLTFTMTSIWVPLKTDLYTKPTDRNSLLHYQSLHPTATKKIYPSFPIQTGTEDSHRTRPPQKPGQMKCTLNLEKGAIPLIF</sequence>
<dbReference type="PROSITE" id="PS50878">
    <property type="entry name" value="RT_POL"/>
    <property type="match status" value="1"/>
</dbReference>
<name>A0ABN9L2Z0_9NEOB</name>
<protein>
    <recommendedName>
        <fullName evidence="2">Reverse transcriptase domain-containing protein</fullName>
    </recommendedName>
</protein>
<gene>
    <name evidence="3" type="ORF">RIMI_LOCUS4881955</name>
</gene>
<evidence type="ECO:0000313" key="3">
    <source>
        <dbReference type="EMBL" id="CAJ0931797.1"/>
    </source>
</evidence>
<reference evidence="3" key="1">
    <citation type="submission" date="2023-07" db="EMBL/GenBank/DDBJ databases">
        <authorList>
            <person name="Stuckert A."/>
        </authorList>
    </citation>
    <scope>NUCLEOTIDE SEQUENCE</scope>
</reference>
<proteinExistence type="predicted"/>
<feature type="transmembrane region" description="Helical" evidence="1">
    <location>
        <begin position="6"/>
        <end position="29"/>
    </location>
</feature>
<dbReference type="Proteomes" id="UP001176940">
    <property type="component" value="Unassembled WGS sequence"/>
</dbReference>
<keyword evidence="1" id="KW-1133">Transmembrane helix</keyword>
<keyword evidence="1" id="KW-0472">Membrane</keyword>
<dbReference type="PANTHER" id="PTHR21301">
    <property type="entry name" value="REVERSE TRANSCRIPTASE"/>
    <property type="match status" value="1"/>
</dbReference>
<organism evidence="3 4">
    <name type="scientific">Ranitomeya imitator</name>
    <name type="common">mimic poison frog</name>
    <dbReference type="NCBI Taxonomy" id="111125"/>
    <lineage>
        <taxon>Eukaryota</taxon>
        <taxon>Metazoa</taxon>
        <taxon>Chordata</taxon>
        <taxon>Craniata</taxon>
        <taxon>Vertebrata</taxon>
        <taxon>Euteleostomi</taxon>
        <taxon>Amphibia</taxon>
        <taxon>Batrachia</taxon>
        <taxon>Anura</taxon>
        <taxon>Neobatrachia</taxon>
        <taxon>Hyloidea</taxon>
        <taxon>Dendrobatidae</taxon>
        <taxon>Dendrobatinae</taxon>
        <taxon>Ranitomeya</taxon>
    </lineage>
</organism>
<dbReference type="InterPro" id="IPR000477">
    <property type="entry name" value="RT_dom"/>
</dbReference>
<evidence type="ECO:0000256" key="1">
    <source>
        <dbReference type="SAM" id="Phobius"/>
    </source>
</evidence>
<evidence type="ECO:0000259" key="2">
    <source>
        <dbReference type="PROSITE" id="PS50878"/>
    </source>
</evidence>
<dbReference type="EMBL" id="CAUEEQ010008082">
    <property type="protein sequence ID" value="CAJ0931797.1"/>
    <property type="molecule type" value="Genomic_DNA"/>
</dbReference>
<accession>A0ABN9L2Z0</accession>
<dbReference type="PANTHER" id="PTHR21301:SF12">
    <property type="match status" value="1"/>
</dbReference>